<organism evidence="3 4">
    <name type="scientific">Tuber aestivum</name>
    <name type="common">summer truffle</name>
    <dbReference type="NCBI Taxonomy" id="59557"/>
    <lineage>
        <taxon>Eukaryota</taxon>
        <taxon>Fungi</taxon>
        <taxon>Dikarya</taxon>
        <taxon>Ascomycota</taxon>
        <taxon>Pezizomycotina</taxon>
        <taxon>Pezizomycetes</taxon>
        <taxon>Pezizales</taxon>
        <taxon>Tuberaceae</taxon>
        <taxon>Tuber</taxon>
    </lineage>
</organism>
<dbReference type="PANTHER" id="PTHR13073:SF0">
    <property type="entry name" value="BIOGENESIS OF LYSOSOME-RELATED ORGANELLES COMPLEX 1 SUBUNIT 1"/>
    <property type="match status" value="1"/>
</dbReference>
<evidence type="ECO:0000313" key="3">
    <source>
        <dbReference type="EMBL" id="CUS07762.1"/>
    </source>
</evidence>
<name>A0A292PJD5_9PEZI</name>
<reference evidence="3" key="1">
    <citation type="submission" date="2015-10" db="EMBL/GenBank/DDBJ databases">
        <authorList>
            <person name="Regsiter A."/>
            <person name="william w."/>
        </authorList>
    </citation>
    <scope>NUCLEOTIDE SEQUENCE</scope>
    <source>
        <strain evidence="3">Montdore</strain>
    </source>
</reference>
<comment type="similarity">
    <text evidence="1">Belongs to the BLOC1S1 family.</text>
</comment>
<protein>
    <recommendedName>
        <fullName evidence="2">Biogenesis of lysosome-related organelles complex 1 subunit 1</fullName>
    </recommendedName>
</protein>
<dbReference type="PANTHER" id="PTHR13073">
    <property type="entry name" value="BLOC-1 COMPLEX SUBUNIT 1"/>
    <property type="match status" value="1"/>
</dbReference>
<evidence type="ECO:0000256" key="2">
    <source>
        <dbReference type="ARBA" id="ARBA00019577"/>
    </source>
</evidence>
<evidence type="ECO:0000313" key="4">
    <source>
        <dbReference type="Proteomes" id="UP001412239"/>
    </source>
</evidence>
<dbReference type="GO" id="GO:0016197">
    <property type="term" value="P:endosomal transport"/>
    <property type="evidence" value="ECO:0007669"/>
    <property type="project" value="TreeGrafter"/>
</dbReference>
<gene>
    <name evidence="3" type="ORF">GSTUAT00008170001</name>
</gene>
<evidence type="ECO:0000256" key="1">
    <source>
        <dbReference type="ARBA" id="ARBA00007133"/>
    </source>
</evidence>
<dbReference type="InterPro" id="IPR009395">
    <property type="entry name" value="BLOC1S1"/>
</dbReference>
<dbReference type="EMBL" id="LN891179">
    <property type="protein sequence ID" value="CUS07762.1"/>
    <property type="molecule type" value="Genomic_DNA"/>
</dbReference>
<dbReference type="Pfam" id="PF06320">
    <property type="entry name" value="GCN5L1"/>
    <property type="match status" value="1"/>
</dbReference>
<dbReference type="AlphaFoldDB" id="A0A292PJD5"/>
<proteinExistence type="inferred from homology"/>
<dbReference type="Proteomes" id="UP001412239">
    <property type="component" value="Unassembled WGS sequence"/>
</dbReference>
<keyword evidence="4" id="KW-1185">Reference proteome</keyword>
<sequence>MASRLIKEDALIRKDRFKRAGALSFRRPITSPFLMLTIGGETDEARQTLTQELHTLGASVDMELRERITNIHSNANALESQSKTLRNRTAALGKTTRQWSGMADGARTKIKEIGDVQNWAEMIEHDLLLIEETLRIVHEDELEDDDS</sequence>
<dbReference type="GO" id="GO:0031083">
    <property type="term" value="C:BLOC-1 complex"/>
    <property type="evidence" value="ECO:0007669"/>
    <property type="project" value="InterPro"/>
</dbReference>
<accession>A0A292PJD5</accession>